<evidence type="ECO:0000256" key="2">
    <source>
        <dbReference type="ARBA" id="ARBA00011344"/>
    </source>
</evidence>
<protein>
    <submittedName>
        <fullName evidence="11">RNA polymerase sigma factor SigJ</fullName>
    </submittedName>
    <submittedName>
        <fullName evidence="10">RNA polymerase sigma24 factor</fullName>
    </submittedName>
</protein>
<comment type="subunit">
    <text evidence="2">Interacts transiently with the RNA polymerase catalytic core formed by RpoA, RpoB, RpoC and RpoZ (2 alpha, 1 beta, 1 beta' and 1 omega subunit) to form the RNA polymerase holoenzyme that can initiate transcription.</text>
</comment>
<dbReference type="InterPro" id="IPR013325">
    <property type="entry name" value="RNA_pol_sigma_r2"/>
</dbReference>
<keyword evidence="5" id="KW-0238">DNA-binding</keyword>
<evidence type="ECO:0000256" key="7">
    <source>
        <dbReference type="SAM" id="Coils"/>
    </source>
</evidence>
<keyword evidence="3" id="KW-0805">Transcription regulation</keyword>
<reference evidence="11 13" key="3">
    <citation type="journal article" date="2022" name="BMC Genomics">
        <title>Comparative genome analysis of mycobacteria focusing on tRNA and non-coding RNA.</title>
        <authorList>
            <person name="Behra P.R.K."/>
            <person name="Pettersson B.M.F."/>
            <person name="Ramesh M."/>
            <person name="Das S."/>
            <person name="Dasgupta S."/>
            <person name="Kirsebom L.A."/>
        </authorList>
    </citation>
    <scope>NUCLEOTIDE SEQUENCE [LARGE SCALE GENOMIC DNA]</scope>
    <source>
        <strain evidence="11 13">DSM 44677</strain>
    </source>
</reference>
<keyword evidence="4" id="KW-0731">Sigma factor</keyword>
<feature type="coiled-coil region" evidence="7">
    <location>
        <begin position="139"/>
        <end position="166"/>
    </location>
</feature>
<dbReference type="InterPro" id="IPR007627">
    <property type="entry name" value="RNA_pol_sigma70_r2"/>
</dbReference>
<dbReference type="SUPFAM" id="SSF54427">
    <property type="entry name" value="NTF2-like"/>
    <property type="match status" value="1"/>
</dbReference>
<dbReference type="InterPro" id="IPR036388">
    <property type="entry name" value="WH-like_DNA-bd_sf"/>
</dbReference>
<dbReference type="Pfam" id="PF04542">
    <property type="entry name" value="Sigma70_r2"/>
    <property type="match status" value="1"/>
</dbReference>
<dbReference type="SUPFAM" id="SSF88946">
    <property type="entry name" value="Sigma2 domain of RNA polymerase sigma factors"/>
    <property type="match status" value="1"/>
</dbReference>
<dbReference type="Gene3D" id="1.10.1740.10">
    <property type="match status" value="1"/>
</dbReference>
<dbReference type="InterPro" id="IPR013249">
    <property type="entry name" value="RNA_pol_sigma70_r4_t2"/>
</dbReference>
<evidence type="ECO:0000259" key="9">
    <source>
        <dbReference type="Pfam" id="PF08281"/>
    </source>
</evidence>
<dbReference type="PANTHER" id="PTHR30173:SF36">
    <property type="entry name" value="ECF RNA POLYMERASE SIGMA FACTOR SIGJ"/>
    <property type="match status" value="1"/>
</dbReference>
<accession>A0AAX3A358</accession>
<dbReference type="GO" id="GO:0016987">
    <property type="term" value="F:sigma factor activity"/>
    <property type="evidence" value="ECO:0007669"/>
    <property type="project" value="UniProtKB-KW"/>
</dbReference>
<evidence type="ECO:0000256" key="1">
    <source>
        <dbReference type="ARBA" id="ARBA00010641"/>
    </source>
</evidence>
<dbReference type="EMBL" id="CP060016">
    <property type="protein sequence ID" value="UNC01331.1"/>
    <property type="molecule type" value="Genomic_DNA"/>
</dbReference>
<dbReference type="SUPFAM" id="SSF88659">
    <property type="entry name" value="Sigma3 and sigma4 domains of RNA polymerase sigma factors"/>
    <property type="match status" value="1"/>
</dbReference>
<proteinExistence type="inferred from homology"/>
<evidence type="ECO:0000256" key="3">
    <source>
        <dbReference type="ARBA" id="ARBA00023015"/>
    </source>
</evidence>
<dbReference type="GO" id="GO:0003677">
    <property type="term" value="F:DNA binding"/>
    <property type="evidence" value="ECO:0007669"/>
    <property type="project" value="UniProtKB-KW"/>
</dbReference>
<keyword evidence="12" id="KW-1185">Reference proteome</keyword>
<evidence type="ECO:0000313" key="11">
    <source>
        <dbReference type="EMBL" id="UNC01331.1"/>
    </source>
</evidence>
<dbReference type="NCBIfam" id="TIGR02937">
    <property type="entry name" value="sigma70-ECF"/>
    <property type="match status" value="1"/>
</dbReference>
<feature type="domain" description="RNA polymerase sigma-70 region 2" evidence="8">
    <location>
        <begin position="13"/>
        <end position="75"/>
    </location>
</feature>
<dbReference type="Proteomes" id="UP000466683">
    <property type="component" value="Chromosome"/>
</dbReference>
<evidence type="ECO:0000259" key="8">
    <source>
        <dbReference type="Pfam" id="PF04542"/>
    </source>
</evidence>
<dbReference type="Gene3D" id="3.10.450.50">
    <property type="match status" value="1"/>
</dbReference>
<evidence type="ECO:0000256" key="5">
    <source>
        <dbReference type="ARBA" id="ARBA00023125"/>
    </source>
</evidence>
<sequence length="288" mass="31744">MTGRQDRLAAEWETHRPAVFGVAYRLLGSVADADDVAQEVWLRAARADLAEVDDLKAWLVTVSARLSYDILKSARARREAYVGPWLPEPLLTGPDASEPVLVDESVSSAMLLIMDELSPPERVAFVLHDVFGIEFVRIAEMLETTVAAARQSASRARRRVDQAKQSAPQASNAERRRVLTTFRAAYEAGDMAGLVKLLHPGAVYVTDGGGKVMAARKPISGGERIAMVMERVGRQWRPDRIDLIEVGGEPALVFRQQDGVYSVDTVQITDGLITAYRRVINPDKLTHL</sequence>
<feature type="domain" description="RNA polymerase sigma factor 70 region 4 type 2" evidence="9">
    <location>
        <begin position="110"/>
        <end position="159"/>
    </location>
</feature>
<dbReference type="EMBL" id="AP022579">
    <property type="protein sequence ID" value="BBX91202.1"/>
    <property type="molecule type" value="Genomic_DNA"/>
</dbReference>
<dbReference type="InterPro" id="IPR032710">
    <property type="entry name" value="NTF2-like_dom_sf"/>
</dbReference>
<comment type="similarity">
    <text evidence="1">Belongs to the sigma-70 factor family. ECF subfamily.</text>
</comment>
<dbReference type="InterPro" id="IPR014284">
    <property type="entry name" value="RNA_pol_sigma-70_dom"/>
</dbReference>
<reference evidence="10 12" key="1">
    <citation type="journal article" date="2019" name="Emerg. Microbes Infect.">
        <title>Comprehensive subspecies identification of 175 nontuberculous mycobacteria species based on 7547 genomic profiles.</title>
        <authorList>
            <person name="Matsumoto Y."/>
            <person name="Kinjo T."/>
            <person name="Motooka D."/>
            <person name="Nabeya D."/>
            <person name="Jung N."/>
            <person name="Uechi K."/>
            <person name="Horii T."/>
            <person name="Iida T."/>
            <person name="Fujita J."/>
            <person name="Nakamura S."/>
        </authorList>
    </citation>
    <scope>NUCLEOTIDE SEQUENCE [LARGE SCALE GENOMIC DNA]</scope>
    <source>
        <strain evidence="10 12">JCM 15653</strain>
    </source>
</reference>
<keyword evidence="6" id="KW-0804">Transcription</keyword>
<dbReference type="InterPro" id="IPR052704">
    <property type="entry name" value="ECF_Sigma-70_Domain"/>
</dbReference>
<organism evidence="11 13">
    <name type="scientific">Mycolicibacterium boenickei</name>
    <dbReference type="NCBI Taxonomy" id="146017"/>
    <lineage>
        <taxon>Bacteria</taxon>
        <taxon>Bacillati</taxon>
        <taxon>Actinomycetota</taxon>
        <taxon>Actinomycetes</taxon>
        <taxon>Mycobacteriales</taxon>
        <taxon>Mycobacteriaceae</taxon>
        <taxon>Mycolicibacterium</taxon>
    </lineage>
</organism>
<evidence type="ECO:0000313" key="12">
    <source>
        <dbReference type="Proteomes" id="UP000466683"/>
    </source>
</evidence>
<name>A0AAX3A358_9MYCO</name>
<gene>
    <name evidence="11" type="primary">sigJ</name>
    <name evidence="11" type="ORF">H5U98_08095</name>
    <name evidence="10" type="ORF">MBOE_28510</name>
</gene>
<dbReference type="Pfam" id="PF08281">
    <property type="entry name" value="Sigma70_r4_2"/>
    <property type="match status" value="1"/>
</dbReference>
<keyword evidence="7" id="KW-0175">Coiled coil</keyword>
<dbReference type="Proteomes" id="UP001162885">
    <property type="component" value="Chromosome"/>
</dbReference>
<evidence type="ECO:0000313" key="13">
    <source>
        <dbReference type="Proteomes" id="UP001162885"/>
    </source>
</evidence>
<dbReference type="InterPro" id="IPR013324">
    <property type="entry name" value="RNA_pol_sigma_r3/r4-like"/>
</dbReference>
<evidence type="ECO:0000313" key="10">
    <source>
        <dbReference type="EMBL" id="BBX91202.1"/>
    </source>
</evidence>
<dbReference type="NCBIfam" id="NF007214">
    <property type="entry name" value="PRK09636.1"/>
    <property type="match status" value="1"/>
</dbReference>
<dbReference type="RefSeq" id="WP_077743268.1">
    <property type="nucleotide sequence ID" value="NZ_AP022579.1"/>
</dbReference>
<reference evidence="10" key="2">
    <citation type="submission" date="2020-02" db="EMBL/GenBank/DDBJ databases">
        <authorList>
            <person name="Matsumoto Y."/>
            <person name="Motooka D."/>
            <person name="Nakamura S."/>
        </authorList>
    </citation>
    <scope>NUCLEOTIDE SEQUENCE</scope>
    <source>
        <strain evidence="10">JCM 15653</strain>
    </source>
</reference>
<dbReference type="Gene3D" id="1.10.10.10">
    <property type="entry name" value="Winged helix-like DNA-binding domain superfamily/Winged helix DNA-binding domain"/>
    <property type="match status" value="1"/>
</dbReference>
<evidence type="ECO:0000256" key="6">
    <source>
        <dbReference type="ARBA" id="ARBA00023163"/>
    </source>
</evidence>
<dbReference type="AlphaFoldDB" id="A0AAX3A358"/>
<dbReference type="PANTHER" id="PTHR30173">
    <property type="entry name" value="SIGMA 19 FACTOR"/>
    <property type="match status" value="1"/>
</dbReference>
<evidence type="ECO:0000256" key="4">
    <source>
        <dbReference type="ARBA" id="ARBA00023082"/>
    </source>
</evidence>
<dbReference type="GO" id="GO:0006352">
    <property type="term" value="P:DNA-templated transcription initiation"/>
    <property type="evidence" value="ECO:0007669"/>
    <property type="project" value="InterPro"/>
</dbReference>